<comment type="caution">
    <text evidence="1">The sequence shown here is derived from an EMBL/GenBank/DDBJ whole genome shotgun (WGS) entry which is preliminary data.</text>
</comment>
<reference evidence="1" key="2">
    <citation type="journal article" date="2022" name="New Phytol.">
        <title>Evolutionary transition to the ectomycorrhizal habit in the genomes of a hyperdiverse lineage of mushroom-forming fungi.</title>
        <authorList>
            <person name="Looney B."/>
            <person name="Miyauchi S."/>
            <person name="Morin E."/>
            <person name="Drula E."/>
            <person name="Courty P.E."/>
            <person name="Kohler A."/>
            <person name="Kuo A."/>
            <person name="LaButti K."/>
            <person name="Pangilinan J."/>
            <person name="Lipzen A."/>
            <person name="Riley R."/>
            <person name="Andreopoulos W."/>
            <person name="He G."/>
            <person name="Johnson J."/>
            <person name="Nolan M."/>
            <person name="Tritt A."/>
            <person name="Barry K.W."/>
            <person name="Grigoriev I.V."/>
            <person name="Nagy L.G."/>
            <person name="Hibbett D."/>
            <person name="Henrissat B."/>
            <person name="Matheny P.B."/>
            <person name="Labbe J."/>
            <person name="Martin F.M."/>
        </authorList>
    </citation>
    <scope>NUCLEOTIDE SEQUENCE</scope>
    <source>
        <strain evidence="1">HHB10654</strain>
    </source>
</reference>
<dbReference type="EMBL" id="MU277188">
    <property type="protein sequence ID" value="KAI0068471.1"/>
    <property type="molecule type" value="Genomic_DNA"/>
</dbReference>
<evidence type="ECO:0000313" key="2">
    <source>
        <dbReference type="Proteomes" id="UP000814140"/>
    </source>
</evidence>
<keyword evidence="2" id="KW-1185">Reference proteome</keyword>
<sequence length="236" mass="25806">MARLATFLALLSISATGFAIDVSGVVQWNEHCADFAELGHAKVILDNGIASGSILRDGRFVIPDVDAGVYVASVVSHDHQFDQLRIDVPSEADSPPEIRPYTAGTPLNPPSAVKLAYPIKLVPRQRNKYFVPVESFNMIGMFQNPMMLMMLFGGAMMLGMPYLMKQMDPEMLQEFKENQAKMTNFQNSIQSGDIKSGLSSLMAGDEPQPAVAPATTKQANPSSTNVKNRGNKKRRS</sequence>
<name>A0ACB8TJ56_9AGAM</name>
<reference evidence="1" key="1">
    <citation type="submission" date="2021-03" db="EMBL/GenBank/DDBJ databases">
        <authorList>
            <consortium name="DOE Joint Genome Institute"/>
            <person name="Ahrendt S."/>
            <person name="Looney B.P."/>
            <person name="Miyauchi S."/>
            <person name="Morin E."/>
            <person name="Drula E."/>
            <person name="Courty P.E."/>
            <person name="Chicoki N."/>
            <person name="Fauchery L."/>
            <person name="Kohler A."/>
            <person name="Kuo A."/>
            <person name="Labutti K."/>
            <person name="Pangilinan J."/>
            <person name="Lipzen A."/>
            <person name="Riley R."/>
            <person name="Andreopoulos W."/>
            <person name="He G."/>
            <person name="Johnson J."/>
            <person name="Barry K.W."/>
            <person name="Grigoriev I.V."/>
            <person name="Nagy L."/>
            <person name="Hibbett D."/>
            <person name="Henrissat B."/>
            <person name="Matheny P.B."/>
            <person name="Labbe J."/>
            <person name="Martin F."/>
        </authorList>
    </citation>
    <scope>NUCLEOTIDE SEQUENCE</scope>
    <source>
        <strain evidence="1">HHB10654</strain>
    </source>
</reference>
<evidence type="ECO:0000313" key="1">
    <source>
        <dbReference type="EMBL" id="KAI0068471.1"/>
    </source>
</evidence>
<protein>
    <submittedName>
        <fullName evidence="1">Uncharacterized protein</fullName>
    </submittedName>
</protein>
<proteinExistence type="predicted"/>
<gene>
    <name evidence="1" type="ORF">BV25DRAFT_1987245</name>
</gene>
<organism evidence="1 2">
    <name type="scientific">Artomyces pyxidatus</name>
    <dbReference type="NCBI Taxonomy" id="48021"/>
    <lineage>
        <taxon>Eukaryota</taxon>
        <taxon>Fungi</taxon>
        <taxon>Dikarya</taxon>
        <taxon>Basidiomycota</taxon>
        <taxon>Agaricomycotina</taxon>
        <taxon>Agaricomycetes</taxon>
        <taxon>Russulales</taxon>
        <taxon>Auriscalpiaceae</taxon>
        <taxon>Artomyces</taxon>
    </lineage>
</organism>
<dbReference type="Proteomes" id="UP000814140">
    <property type="component" value="Unassembled WGS sequence"/>
</dbReference>
<accession>A0ACB8TJ56</accession>